<proteinExistence type="predicted"/>
<keyword evidence="3" id="KW-1185">Reference proteome</keyword>
<evidence type="ECO:0000256" key="1">
    <source>
        <dbReference type="SAM" id="MobiDB-lite"/>
    </source>
</evidence>
<gene>
    <name evidence="2" type="ORF">A4X09_0g497</name>
</gene>
<feature type="compositionally biased region" description="Low complexity" evidence="1">
    <location>
        <begin position="296"/>
        <end position="309"/>
    </location>
</feature>
<sequence>MMYRTYPAVERSEQDRGSSDTCAFQSSFHLQHQPDSKPLANTCASGPSSTSTSSTSSAGGHEKAEGADIRRVFHSTIPLAGTSQAALMAGYGVVGEPQSILKHALSCNASSSSLAANKLKRSPSSVQRLRFRFQNEEPLPEGAEASCGRWHRQPSAPTLCSESAASLATQPHSDPGTFASRLSLDDVRATSSSTPYARSMSVSAGSRPFTNSTLIHPTINESSVWQTGLKTTPPRVNFKLPPSHPGPCTLGESRVWPQDELALRLEWPTDLMGYNQPQNQEPEGSHRKSKKKRSKSSFQSGGASDDRASAWSASDTSCISLVHYRLFNNGDASSQGSADDKKEARPAVQDKESEPILCCSSCQAPSWSTESHRYEAPIQVMYGDTLETPVWEACTPDMVGDGVEKRRKRGEEWYLHHLRSGYRTRLKSEDINDDSWSMTDREGHNWMMRASSTEHVLAVIERGRPTRCATFDAVDRSLHIELKPNRTSFRDAKASPMDVAFVLCCFEAVQAIRDEQASRGGRGRRDEIGRLLPKTHALKHLIQRFMGI</sequence>
<reference evidence="2" key="2">
    <citation type="journal article" date="2019" name="IMA Fungus">
        <title>Genome sequencing and comparison of five Tilletia species to identify candidate genes for the detection of regulated species infecting wheat.</title>
        <authorList>
            <person name="Nguyen H.D.T."/>
            <person name="Sultana T."/>
            <person name="Kesanakurti P."/>
            <person name="Hambleton S."/>
        </authorList>
    </citation>
    <scope>NUCLEOTIDE SEQUENCE</scope>
    <source>
        <strain evidence="2">DAOMC 236422</strain>
    </source>
</reference>
<organism evidence="2 3">
    <name type="scientific">Tilletia walkeri</name>
    <dbReference type="NCBI Taxonomy" id="117179"/>
    <lineage>
        <taxon>Eukaryota</taxon>
        <taxon>Fungi</taxon>
        <taxon>Dikarya</taxon>
        <taxon>Basidiomycota</taxon>
        <taxon>Ustilaginomycotina</taxon>
        <taxon>Exobasidiomycetes</taxon>
        <taxon>Tilletiales</taxon>
        <taxon>Tilletiaceae</taxon>
        <taxon>Tilletia</taxon>
    </lineage>
</organism>
<dbReference type="EMBL" id="LWDG02000009">
    <property type="protein sequence ID" value="KAE8271837.1"/>
    <property type="molecule type" value="Genomic_DNA"/>
</dbReference>
<comment type="caution">
    <text evidence="2">The sequence shown here is derived from an EMBL/GenBank/DDBJ whole genome shotgun (WGS) entry which is preliminary data.</text>
</comment>
<evidence type="ECO:0000313" key="3">
    <source>
        <dbReference type="Proteomes" id="UP000078113"/>
    </source>
</evidence>
<accession>A0A8X7NDS2</accession>
<name>A0A8X7NDS2_9BASI</name>
<feature type="compositionally biased region" description="Low complexity" evidence="1">
    <location>
        <begin position="48"/>
        <end position="57"/>
    </location>
</feature>
<feature type="region of interest" description="Disordered" evidence="1">
    <location>
        <begin position="272"/>
        <end position="309"/>
    </location>
</feature>
<reference evidence="2" key="1">
    <citation type="submission" date="2016-04" db="EMBL/GenBank/DDBJ databases">
        <authorList>
            <person name="Nguyen H.D."/>
            <person name="Samba Siva P."/>
            <person name="Cullis J."/>
            <person name="Levesque C.A."/>
            <person name="Hambleton S."/>
        </authorList>
    </citation>
    <scope>NUCLEOTIDE SEQUENCE</scope>
    <source>
        <strain evidence="2">DAOMC 236422</strain>
    </source>
</reference>
<feature type="region of interest" description="Disordered" evidence="1">
    <location>
        <begin position="1"/>
        <end position="67"/>
    </location>
</feature>
<dbReference type="Proteomes" id="UP000078113">
    <property type="component" value="Unassembled WGS sequence"/>
</dbReference>
<feature type="compositionally biased region" description="Polar residues" evidence="1">
    <location>
        <begin position="19"/>
        <end position="30"/>
    </location>
</feature>
<evidence type="ECO:0000313" key="2">
    <source>
        <dbReference type="EMBL" id="KAE8271837.1"/>
    </source>
</evidence>
<protein>
    <submittedName>
        <fullName evidence="2">Uncharacterized protein</fullName>
    </submittedName>
</protein>
<dbReference type="AlphaFoldDB" id="A0A8X7NDS2"/>